<dbReference type="PANTHER" id="PTHR47941">
    <property type="entry name" value="PENTATRICOPEPTIDE REPEAT-CONTAINING PROTEIN 3, MITOCHONDRIAL"/>
    <property type="match status" value="1"/>
</dbReference>
<dbReference type="Gene3D" id="1.25.40.10">
    <property type="entry name" value="Tetratricopeptide repeat domain"/>
    <property type="match status" value="1"/>
</dbReference>
<evidence type="ECO:0000313" key="4">
    <source>
        <dbReference type="EMBL" id="RZC63437.1"/>
    </source>
</evidence>
<feature type="repeat" description="PPR" evidence="3">
    <location>
        <begin position="140"/>
        <end position="174"/>
    </location>
</feature>
<dbReference type="Proteomes" id="UP000316621">
    <property type="component" value="Chromosome 5"/>
</dbReference>
<evidence type="ECO:0000256" key="2">
    <source>
        <dbReference type="ARBA" id="ARBA00022737"/>
    </source>
</evidence>
<comment type="similarity">
    <text evidence="1">Belongs to the PPR family. P subfamily.</text>
</comment>
<evidence type="ECO:0008006" key="6">
    <source>
        <dbReference type="Google" id="ProtNLM"/>
    </source>
</evidence>
<evidence type="ECO:0000256" key="1">
    <source>
        <dbReference type="ARBA" id="ARBA00007626"/>
    </source>
</evidence>
<dbReference type="InterPro" id="IPR002885">
    <property type="entry name" value="PPR_rpt"/>
</dbReference>
<dbReference type="EMBL" id="CM010719">
    <property type="protein sequence ID" value="RZC63437.1"/>
    <property type="molecule type" value="Genomic_DNA"/>
</dbReference>
<organism evidence="4 5">
    <name type="scientific">Papaver somniferum</name>
    <name type="common">Opium poppy</name>
    <dbReference type="NCBI Taxonomy" id="3469"/>
    <lineage>
        <taxon>Eukaryota</taxon>
        <taxon>Viridiplantae</taxon>
        <taxon>Streptophyta</taxon>
        <taxon>Embryophyta</taxon>
        <taxon>Tracheophyta</taxon>
        <taxon>Spermatophyta</taxon>
        <taxon>Magnoliopsida</taxon>
        <taxon>Ranunculales</taxon>
        <taxon>Papaveraceae</taxon>
        <taxon>Papaveroideae</taxon>
        <taxon>Papaver</taxon>
    </lineage>
</organism>
<dbReference type="OMA" id="ECKYGRI"/>
<dbReference type="Pfam" id="PF12854">
    <property type="entry name" value="PPR_1"/>
    <property type="match status" value="1"/>
</dbReference>
<accession>A0A4Y7JRU3</accession>
<keyword evidence="5" id="KW-1185">Reference proteome</keyword>
<keyword evidence="2" id="KW-0677">Repeat</keyword>
<reference evidence="4 5" key="1">
    <citation type="journal article" date="2018" name="Science">
        <title>The opium poppy genome and morphinan production.</title>
        <authorList>
            <person name="Guo L."/>
            <person name="Winzer T."/>
            <person name="Yang X."/>
            <person name="Li Y."/>
            <person name="Ning Z."/>
            <person name="He Z."/>
            <person name="Teodor R."/>
            <person name="Lu Y."/>
            <person name="Bowser T.A."/>
            <person name="Graham I.A."/>
            <person name="Ye K."/>
        </authorList>
    </citation>
    <scope>NUCLEOTIDE SEQUENCE [LARGE SCALE GENOMIC DNA]</scope>
    <source>
        <strain evidence="5">cv. HN1</strain>
        <tissue evidence="4">Leaves</tissue>
    </source>
</reference>
<evidence type="ECO:0000256" key="3">
    <source>
        <dbReference type="PROSITE-ProRule" id="PRU00708"/>
    </source>
</evidence>
<proteinExistence type="inferred from homology"/>
<dbReference type="PROSITE" id="PS51375">
    <property type="entry name" value="PPR"/>
    <property type="match status" value="2"/>
</dbReference>
<dbReference type="Gramene" id="RZC63437">
    <property type="protein sequence ID" value="RZC63437"/>
    <property type="gene ID" value="C5167_025221"/>
</dbReference>
<sequence>MKLGATFLQLDTRAIFSYYRMSLRSYHGSRGGVTKLSSFVRDECKYGRIKKLDDGLKYFNQLISERPLPSIVTFCHILGSLTKIGCYSDVILLYKKMHCFGVNPDIYTLSILINCFCRLGKVDHGFCLLGDILKRGYLPNVITFTTLIKGLCLQEKIDSAYKVFDRMTKTGVRPDAIT</sequence>
<gene>
    <name evidence="4" type="ORF">C5167_025221</name>
</gene>
<dbReference type="AlphaFoldDB" id="A0A4Y7JRU3"/>
<dbReference type="NCBIfam" id="TIGR00756">
    <property type="entry name" value="PPR"/>
    <property type="match status" value="3"/>
</dbReference>
<name>A0A4Y7JRU3_PAPSO</name>
<protein>
    <recommendedName>
        <fullName evidence="6">Pentacotripeptide-repeat region of PRORP domain-containing protein</fullName>
    </recommendedName>
</protein>
<dbReference type="InterPro" id="IPR011990">
    <property type="entry name" value="TPR-like_helical_dom_sf"/>
</dbReference>
<evidence type="ECO:0000313" key="5">
    <source>
        <dbReference type="Proteomes" id="UP000316621"/>
    </source>
</evidence>
<dbReference type="Pfam" id="PF13041">
    <property type="entry name" value="PPR_2"/>
    <property type="match status" value="1"/>
</dbReference>
<dbReference type="STRING" id="3469.A0A4Y7JRU3"/>
<feature type="repeat" description="PPR" evidence="3">
    <location>
        <begin position="105"/>
        <end position="139"/>
    </location>
</feature>